<gene>
    <name evidence="1" type="ORF">ACFQ2O_02330</name>
</gene>
<evidence type="ECO:0000313" key="1">
    <source>
        <dbReference type="EMBL" id="MFD1185027.1"/>
    </source>
</evidence>
<sequence>MKYSDSKLLFVYNAETGFFNKLTDMVHKIVSPDTYACSLCALTYGKFTMFEDWAEYLQSLPLKVEFIYKNEWRHKEVYDKYPLVALRQNGSITLLLKAEELNSMKSLAELKGSLNEALQLKV</sequence>
<accession>A0ABW3SKP7</accession>
<keyword evidence="2" id="KW-1185">Reference proteome</keyword>
<evidence type="ECO:0000313" key="2">
    <source>
        <dbReference type="Proteomes" id="UP001597094"/>
    </source>
</evidence>
<dbReference type="Proteomes" id="UP001597094">
    <property type="component" value="Unassembled WGS sequence"/>
</dbReference>
<name>A0ABW3SKP7_9BACT</name>
<organism evidence="1 2">
    <name type="scientific">Pontibacter rugosus</name>
    <dbReference type="NCBI Taxonomy" id="1745966"/>
    <lineage>
        <taxon>Bacteria</taxon>
        <taxon>Pseudomonadati</taxon>
        <taxon>Bacteroidota</taxon>
        <taxon>Cytophagia</taxon>
        <taxon>Cytophagales</taxon>
        <taxon>Hymenobacteraceae</taxon>
        <taxon>Pontibacter</taxon>
    </lineage>
</organism>
<proteinExistence type="predicted"/>
<protein>
    <recommendedName>
        <fullName evidence="3">GTPase</fullName>
    </recommendedName>
</protein>
<reference evidence="2" key="1">
    <citation type="journal article" date="2019" name="Int. J. Syst. Evol. Microbiol.">
        <title>The Global Catalogue of Microorganisms (GCM) 10K type strain sequencing project: providing services to taxonomists for standard genome sequencing and annotation.</title>
        <authorList>
            <consortium name="The Broad Institute Genomics Platform"/>
            <consortium name="The Broad Institute Genome Sequencing Center for Infectious Disease"/>
            <person name="Wu L."/>
            <person name="Ma J."/>
        </authorList>
    </citation>
    <scope>NUCLEOTIDE SEQUENCE [LARGE SCALE GENOMIC DNA]</scope>
    <source>
        <strain evidence="2">JCM 31319</strain>
    </source>
</reference>
<dbReference type="EMBL" id="JBHTLD010000010">
    <property type="protein sequence ID" value="MFD1185027.1"/>
    <property type="molecule type" value="Genomic_DNA"/>
</dbReference>
<comment type="caution">
    <text evidence="1">The sequence shown here is derived from an EMBL/GenBank/DDBJ whole genome shotgun (WGS) entry which is preliminary data.</text>
</comment>
<evidence type="ECO:0008006" key="3">
    <source>
        <dbReference type="Google" id="ProtNLM"/>
    </source>
</evidence>
<dbReference type="RefSeq" id="WP_377522596.1">
    <property type="nucleotide sequence ID" value="NZ_JBHTLD010000010.1"/>
</dbReference>